<feature type="coiled-coil region" evidence="1">
    <location>
        <begin position="668"/>
        <end position="719"/>
    </location>
</feature>
<dbReference type="InterPro" id="IPR027417">
    <property type="entry name" value="P-loop_NTPase"/>
</dbReference>
<dbReference type="Proteomes" id="UP000198287">
    <property type="component" value="Unassembled WGS sequence"/>
</dbReference>
<keyword evidence="1" id="KW-0175">Coiled coil</keyword>
<dbReference type="AlphaFoldDB" id="A0A226E131"/>
<sequence>MAVVFRSLKFYGLRSFNKSENESWFHEIKFHPNLTIIKGRNGSGKTTLIECLVFGLTGKLSSSPEGLASFINGADTGLVAEIIITLTKGEDLNEIAWLIERPKKKLTATCNITCNGVPIHGGTLSCEDAEKEIKQITNLPSGAIEKLLLVPQEDAFWPFGTATNLKQGIDKFLCLEEENKILQDFLSKEIISKISELKTQTPLLKPALEKSTFVTQVKNKNRAARDEQRRLSTVISALEEESKDLEIKLKKYKEVNELEVKFQHAEDIVKALKISVDEISNVNQESLDDDMRRLANEILESNNESSKETKLKQNLEKELQEITAKYYDVNTRATVKQEEADTAKLKFERLSQSFENLSQDTPNFLETDVPLYIDQLEEKQKQLEDEYQKFLNSRTENERRKARIETVLLENEKNTARENANLAKLKDNLALCTIQDGKLSLLDNKMPEFMERSMARYESELSVVLDAVKTLGSAEGSLATSEEVLEELNRFQSVDLTTIIHQRREKNEQLKQTTGILKQSLDVKLKSFDSFTEQLFEELRLELVSDLVKCYEIVTKEAYEENGKPPKRPKLDGGLADGLAFRNNEEINRIQQELSTLESFRQAQEVDHQKTEQASDELTRFINHNRSCYQDLMTEVNSSKSVYKDLKSLKAEVENCSNLDEISNFVILENYKTSMSKLKNSISEAVRRIDAISNNQNSLKAQEAHVNELKEALSKIMELKMARNNFQIAKASASTLDLSDIPNLQSKLNQNNYNLKVTSINFAEMAAKISIYQKHIEKYPNAVNDFKNLQTDVCNLQNQIEKTDHDEKEKRNQIIKKHQDMIDDINNYLKDYWEMLFPHDDIPTILMEAAKKSEGAIRVDYNYHFKMQTCRNNEELQMRGRSSHGEKILASLIIRCAFTEKFASGCPIVAFDEPEGCLDEGVVRNLVDHFSSITGSNQVIVTSYDEEFCRKLAEKCEDGCALYRIDKENGSSTLTLSAEDNSSAE</sequence>
<proteinExistence type="predicted"/>
<keyword evidence="3" id="KW-1185">Reference proteome</keyword>
<accession>A0A226E131</accession>
<dbReference type="Gene3D" id="3.40.50.300">
    <property type="entry name" value="P-loop containing nucleotide triphosphate hydrolases"/>
    <property type="match status" value="2"/>
</dbReference>
<evidence type="ECO:0000256" key="1">
    <source>
        <dbReference type="SAM" id="Coils"/>
    </source>
</evidence>
<dbReference type="EMBL" id="LNIX01000008">
    <property type="protein sequence ID" value="OXA51169.1"/>
    <property type="molecule type" value="Genomic_DNA"/>
</dbReference>
<gene>
    <name evidence="2" type="ORF">Fcan01_14045</name>
</gene>
<dbReference type="SUPFAM" id="SSF52540">
    <property type="entry name" value="P-loop containing nucleoside triphosphate hydrolases"/>
    <property type="match status" value="1"/>
</dbReference>
<dbReference type="STRING" id="158441.A0A226E131"/>
<protein>
    <submittedName>
        <fullName evidence="2">DNA repair protein RAD50</fullName>
    </submittedName>
</protein>
<name>A0A226E131_FOLCA</name>
<organism evidence="2 3">
    <name type="scientific">Folsomia candida</name>
    <name type="common">Springtail</name>
    <dbReference type="NCBI Taxonomy" id="158441"/>
    <lineage>
        <taxon>Eukaryota</taxon>
        <taxon>Metazoa</taxon>
        <taxon>Ecdysozoa</taxon>
        <taxon>Arthropoda</taxon>
        <taxon>Hexapoda</taxon>
        <taxon>Collembola</taxon>
        <taxon>Entomobryomorpha</taxon>
        <taxon>Isotomoidea</taxon>
        <taxon>Isotomidae</taxon>
        <taxon>Proisotominae</taxon>
        <taxon>Folsomia</taxon>
    </lineage>
</organism>
<feature type="coiled-coil region" evidence="1">
    <location>
        <begin position="284"/>
        <end position="332"/>
    </location>
</feature>
<reference evidence="2 3" key="1">
    <citation type="submission" date="2015-12" db="EMBL/GenBank/DDBJ databases">
        <title>The genome of Folsomia candida.</title>
        <authorList>
            <person name="Faddeeva A."/>
            <person name="Derks M.F."/>
            <person name="Anvar Y."/>
            <person name="Smit S."/>
            <person name="Van Straalen N."/>
            <person name="Roelofs D."/>
        </authorList>
    </citation>
    <scope>NUCLEOTIDE SEQUENCE [LARGE SCALE GENOMIC DNA]</scope>
    <source>
        <strain evidence="2 3">VU population</strain>
        <tissue evidence="2">Whole body</tissue>
    </source>
</reference>
<evidence type="ECO:0000313" key="2">
    <source>
        <dbReference type="EMBL" id="OXA51169.1"/>
    </source>
</evidence>
<comment type="caution">
    <text evidence="2">The sequence shown here is derived from an EMBL/GenBank/DDBJ whole genome shotgun (WGS) entry which is preliminary data.</text>
</comment>
<feature type="coiled-coil region" evidence="1">
    <location>
        <begin position="373"/>
        <end position="419"/>
    </location>
</feature>
<dbReference type="PANTHER" id="PTHR32114:SF2">
    <property type="entry name" value="ABC TRANSPORTER ABCH.3"/>
    <property type="match status" value="1"/>
</dbReference>
<evidence type="ECO:0000313" key="3">
    <source>
        <dbReference type="Proteomes" id="UP000198287"/>
    </source>
</evidence>
<feature type="coiled-coil region" evidence="1">
    <location>
        <begin position="221"/>
        <end position="258"/>
    </location>
</feature>
<dbReference type="PANTHER" id="PTHR32114">
    <property type="entry name" value="ABC TRANSPORTER ABCH.3"/>
    <property type="match status" value="1"/>
</dbReference>
<dbReference type="OrthoDB" id="7615945at2759"/>